<dbReference type="Proteomes" id="UP000598350">
    <property type="component" value="Unassembled WGS sequence"/>
</dbReference>
<gene>
    <name evidence="1" type="ORF">HPE63_05780</name>
</gene>
<sequence length="74" mass="8711">MNDPDNLLKRITRLTSEIETDYPELYRFLEEDPITLPGKAHPKVQKKELQDYLESLEQLLGKHLRTYKKANGLN</sequence>
<reference evidence="1 2" key="1">
    <citation type="submission" date="2020-05" db="EMBL/GenBank/DDBJ databases">
        <title>The draft genome sequence of Maribacter arenosus CAU 1321.</title>
        <authorList>
            <person name="Mu L."/>
        </authorList>
    </citation>
    <scope>NUCLEOTIDE SEQUENCE [LARGE SCALE GENOMIC DNA]</scope>
    <source>
        <strain evidence="1 2">CAU 1321</strain>
    </source>
</reference>
<protein>
    <submittedName>
        <fullName evidence="1">Uncharacterized protein</fullName>
    </submittedName>
</protein>
<keyword evidence="2" id="KW-1185">Reference proteome</keyword>
<dbReference type="RefSeq" id="WP_188313313.1">
    <property type="nucleotide sequence ID" value="NZ_JABTCG010000002.1"/>
</dbReference>
<dbReference type="EMBL" id="JABTCG010000002">
    <property type="protein sequence ID" value="MBD0850173.1"/>
    <property type="molecule type" value="Genomic_DNA"/>
</dbReference>
<comment type="caution">
    <text evidence="1">The sequence shown here is derived from an EMBL/GenBank/DDBJ whole genome shotgun (WGS) entry which is preliminary data.</text>
</comment>
<evidence type="ECO:0000313" key="2">
    <source>
        <dbReference type="Proteomes" id="UP000598350"/>
    </source>
</evidence>
<accession>A0ABR7V9Y3</accession>
<proteinExistence type="predicted"/>
<name>A0ABR7V9Y3_9FLAO</name>
<organism evidence="1 2">
    <name type="scientific">Maribacter arenosus</name>
    <dbReference type="NCBI Taxonomy" id="1854708"/>
    <lineage>
        <taxon>Bacteria</taxon>
        <taxon>Pseudomonadati</taxon>
        <taxon>Bacteroidota</taxon>
        <taxon>Flavobacteriia</taxon>
        <taxon>Flavobacteriales</taxon>
        <taxon>Flavobacteriaceae</taxon>
        <taxon>Maribacter</taxon>
    </lineage>
</organism>
<evidence type="ECO:0000313" key="1">
    <source>
        <dbReference type="EMBL" id="MBD0850173.1"/>
    </source>
</evidence>